<keyword evidence="3" id="KW-1185">Reference proteome</keyword>
<reference evidence="3" key="1">
    <citation type="journal article" date="2018" name="Nat. Microbiol.">
        <title>Leveraging single-cell genomics to expand the fungal tree of life.</title>
        <authorList>
            <person name="Ahrendt S.R."/>
            <person name="Quandt C.A."/>
            <person name="Ciobanu D."/>
            <person name="Clum A."/>
            <person name="Salamov A."/>
            <person name="Andreopoulos B."/>
            <person name="Cheng J.F."/>
            <person name="Woyke T."/>
            <person name="Pelin A."/>
            <person name="Henrissat B."/>
            <person name="Reynolds N.K."/>
            <person name="Benny G.L."/>
            <person name="Smith M.E."/>
            <person name="James T.Y."/>
            <person name="Grigoriev I.V."/>
        </authorList>
    </citation>
    <scope>NUCLEOTIDE SEQUENCE [LARGE SCALE GENOMIC DNA]</scope>
</reference>
<sequence length="869" mass="93704">MTITSLRLTPKPYYNITQPPLVPFDGNGALWDPNVETRLLDPYVAQITWQNTETVLQYGGITSIPDCTDGLVDSCVVWKPYPRTVTGYCDQMPGLDKTIFCDRADLFGNDMLNVFLEAARLAGPMLMSLESFQAQFDPTNRRYITFAGGLAPFGVDGRGANDAAPAIPKSLITMFGNNQFTSARRLAGADIERYPDRHRSSPDANPNRAIVYNRNLLAMPGNGALLMLIFCPIYFGDAFVGATGANLLVSLPNPAVENADLASYPMILTSNGCGLSVDNRTATLLFPEQTYTGILLSVDQWCLWNSTVFGNGGAAALWELVQNAPSGSSAYTSVLIGGKPYGVAYRAIPIASWITLLFYPEEALLFSGNMTLTLDTTHKEVARGKGETANITLTNLSTRNFTLQSTLSLFGPVGLASFNGSEAVTTLIVDTPIASETVVTVNINATGQGAGAYSVLGGICWEEGIERPGIGRKGGRGRHTFSPTTPSVFTRNVPNPLNFPLLRPFPVTASSGDIGEDDNSIGLCYSTTLTGTMYADNPRRRRSAVTDSAFAFIHISLTRFVTVINTVCEVGEIMISGGPTGTSCQICPSGSYSRQVGATSCDPCPDGAICSGGSNVTAEAGYWQVPTTYESPVFLRCPQSEQCCPLGGCSLDAPCQVNFTGYLCGGCDEGRVVAGGRREGVTFCLERMAHRTTIWLGIFTLVAVYAYFHSSATLFWDDLFFYYQTIGLLNTSPSSSAAFSIESQFLFRIDSILGKTQCFLPMAPLVHAASDLVLPCFVFGSCLLLVAGVKLYPHVSQVWKGLPDLIGRYMPTNWKGEDGWLIVKENALLWMLLIWLPLVSVREDAGMGTKGGLRVLTGSPPWADGFAFE</sequence>
<evidence type="ECO:0000256" key="1">
    <source>
        <dbReference type="SAM" id="Phobius"/>
    </source>
</evidence>
<gene>
    <name evidence="2" type="ORF">BDK51DRAFT_29589</name>
</gene>
<name>A0A4P9WL57_9FUNG</name>
<dbReference type="Gene3D" id="2.10.50.10">
    <property type="entry name" value="Tumor Necrosis Factor Receptor, subunit A, domain 2"/>
    <property type="match status" value="1"/>
</dbReference>
<organism evidence="2 3">
    <name type="scientific">Blyttiomyces helicus</name>
    <dbReference type="NCBI Taxonomy" id="388810"/>
    <lineage>
        <taxon>Eukaryota</taxon>
        <taxon>Fungi</taxon>
        <taxon>Fungi incertae sedis</taxon>
        <taxon>Chytridiomycota</taxon>
        <taxon>Chytridiomycota incertae sedis</taxon>
        <taxon>Chytridiomycetes</taxon>
        <taxon>Chytridiomycetes incertae sedis</taxon>
        <taxon>Blyttiomyces</taxon>
    </lineage>
</organism>
<dbReference type="OrthoDB" id="2126436at2759"/>
<proteinExistence type="predicted"/>
<keyword evidence="1" id="KW-0472">Membrane</keyword>
<keyword evidence="1" id="KW-1133">Transmembrane helix</keyword>
<feature type="transmembrane region" description="Helical" evidence="1">
    <location>
        <begin position="694"/>
        <end position="716"/>
    </location>
</feature>
<accession>A0A4P9WL57</accession>
<dbReference type="Proteomes" id="UP000269721">
    <property type="component" value="Unassembled WGS sequence"/>
</dbReference>
<dbReference type="PANTHER" id="PTHR11319">
    <property type="entry name" value="G PROTEIN-COUPLED RECEPTOR-RELATED"/>
    <property type="match status" value="1"/>
</dbReference>
<evidence type="ECO:0008006" key="4">
    <source>
        <dbReference type="Google" id="ProtNLM"/>
    </source>
</evidence>
<dbReference type="AlphaFoldDB" id="A0A4P9WL57"/>
<evidence type="ECO:0000313" key="3">
    <source>
        <dbReference type="Proteomes" id="UP000269721"/>
    </source>
</evidence>
<evidence type="ECO:0000313" key="2">
    <source>
        <dbReference type="EMBL" id="RKO93584.1"/>
    </source>
</evidence>
<feature type="transmembrane region" description="Helical" evidence="1">
    <location>
        <begin position="772"/>
        <end position="792"/>
    </location>
</feature>
<dbReference type="PANTHER" id="PTHR11319:SF35">
    <property type="entry name" value="OUTER MEMBRANE PROTEIN PMPC-RELATED"/>
    <property type="match status" value="1"/>
</dbReference>
<dbReference type="EMBL" id="KZ994182">
    <property type="protein sequence ID" value="RKO93584.1"/>
    <property type="molecule type" value="Genomic_DNA"/>
</dbReference>
<protein>
    <recommendedName>
        <fullName evidence="4">Tyrosine-protein kinase ephrin type A/B receptor-like domain-containing protein</fullName>
    </recommendedName>
</protein>
<feature type="transmembrane region" description="Helical" evidence="1">
    <location>
        <begin position="819"/>
        <end position="841"/>
    </location>
</feature>
<keyword evidence="1" id="KW-0812">Transmembrane</keyword>